<dbReference type="EMBL" id="ABIL02000005">
    <property type="protein sequence ID" value="EDS73003.1"/>
    <property type="molecule type" value="Genomic_DNA"/>
</dbReference>
<dbReference type="Proteomes" id="UP000005178">
    <property type="component" value="Unassembled WGS sequence"/>
</dbReference>
<protein>
    <submittedName>
        <fullName evidence="1">Uncharacterized protein</fullName>
    </submittedName>
</protein>
<dbReference type="HOGENOM" id="CLU_085672_0_0_9"/>
<accession>B1C7L6</accession>
<keyword evidence="2" id="KW-1185">Reference proteome</keyword>
<dbReference type="STRING" id="445971.ANASTE_00718"/>
<sequence>MSYNNFKPLIWSKNILRDLEKMTVLDKDCCHDFDGEVKEGGKVKILGVTRPTIKDYDGTDIDGPENPPDTSIYMNIDKAKYFNFAIDDIDKAQTKKGLMSSLRAEATAGLAEIYDYSIASEAVNAGSKTNSSAIATADELKNLIDKKLVWLRNNGVPLTQRVVIELTPWAYDVFENKIIELKTQNDKLIKQGILGQYKNAYVKMSNNLYNDGKDDYLMLRTDRAIAAAKQIDKVEPYRPEKRFAEAVKGLMVYGTKTVRPKELGVIKAHEA</sequence>
<dbReference type="GeneID" id="97999616"/>
<name>B1C7L6_9FIRM</name>
<gene>
    <name evidence="1" type="ORF">ANASTE_00718</name>
</gene>
<comment type="caution">
    <text evidence="1">The sequence shown here is derived from an EMBL/GenBank/DDBJ whole genome shotgun (WGS) entry which is preliminary data.</text>
</comment>
<dbReference type="OrthoDB" id="1624479at2"/>
<dbReference type="eggNOG" id="ENOG502Z96S">
    <property type="taxonomic scope" value="Bacteria"/>
</dbReference>
<proteinExistence type="predicted"/>
<dbReference type="AlphaFoldDB" id="B1C7L6"/>
<reference evidence="1" key="1">
    <citation type="submission" date="2008-01" db="EMBL/GenBank/DDBJ databases">
        <authorList>
            <person name="Fulton L."/>
            <person name="Clifton S."/>
            <person name="Fulton B."/>
            <person name="Xu J."/>
            <person name="Minx P."/>
            <person name="Pepin K.H."/>
            <person name="Johnson M."/>
            <person name="Thiruvilangam P."/>
            <person name="Bhonagiri V."/>
            <person name="Nash W.E."/>
            <person name="Mardis E.R."/>
            <person name="Wilson R.K."/>
        </authorList>
    </citation>
    <scope>NUCLEOTIDE SEQUENCE [LARGE SCALE GENOMIC DNA]</scope>
    <source>
        <strain evidence="1">DSM 17244</strain>
    </source>
</reference>
<evidence type="ECO:0000313" key="1">
    <source>
        <dbReference type="EMBL" id="EDS73003.1"/>
    </source>
</evidence>
<organism evidence="1 2">
    <name type="scientific">Anaerofustis stercorihominis DSM 17244</name>
    <dbReference type="NCBI Taxonomy" id="445971"/>
    <lineage>
        <taxon>Bacteria</taxon>
        <taxon>Bacillati</taxon>
        <taxon>Bacillota</taxon>
        <taxon>Clostridia</taxon>
        <taxon>Eubacteriales</taxon>
        <taxon>Eubacteriaceae</taxon>
        <taxon>Anaerofustis</taxon>
    </lineage>
</organism>
<reference evidence="1" key="2">
    <citation type="submission" date="2013-08" db="EMBL/GenBank/DDBJ databases">
        <title>Draft genome sequence of Anaerofustis stercorihominis (DSM 17244).</title>
        <authorList>
            <person name="Sudarsanam P."/>
            <person name="Ley R."/>
            <person name="Guruge J."/>
            <person name="Turnbaugh P.J."/>
            <person name="Mahowald M."/>
            <person name="Liep D."/>
            <person name="Gordon J."/>
        </authorList>
    </citation>
    <scope>NUCLEOTIDE SEQUENCE</scope>
    <source>
        <strain evidence="1">DSM 17244</strain>
    </source>
</reference>
<evidence type="ECO:0000313" key="2">
    <source>
        <dbReference type="Proteomes" id="UP000005178"/>
    </source>
</evidence>
<dbReference type="RefSeq" id="WP_007049167.1">
    <property type="nucleotide sequence ID" value="NZ_DS560015.1"/>
</dbReference>